<evidence type="ECO:0000256" key="1">
    <source>
        <dbReference type="ARBA" id="ARBA00001946"/>
    </source>
</evidence>
<dbReference type="GO" id="GO:0046872">
    <property type="term" value="F:metal ion binding"/>
    <property type="evidence" value="ECO:0007669"/>
    <property type="project" value="UniProtKB-KW"/>
</dbReference>
<dbReference type="Gene3D" id="3.40.50.300">
    <property type="entry name" value="P-loop containing nucleotide triphosphate hydrolases"/>
    <property type="match status" value="1"/>
</dbReference>
<gene>
    <name evidence="10" type="primary">engB</name>
    <name evidence="12" type="ORF">Z968_08140</name>
</gene>
<proteinExistence type="inferred from homology"/>
<dbReference type="PANTHER" id="PTHR11649">
    <property type="entry name" value="MSS1/TRME-RELATED GTP-BINDING PROTEIN"/>
    <property type="match status" value="1"/>
</dbReference>
<evidence type="ECO:0000256" key="5">
    <source>
        <dbReference type="ARBA" id="ARBA00022741"/>
    </source>
</evidence>
<comment type="cofactor">
    <cofactor evidence="1">
        <name>Mg(2+)</name>
        <dbReference type="ChEBI" id="CHEBI:18420"/>
    </cofactor>
</comment>
<dbReference type="EMBL" id="JENJ01000031">
    <property type="protein sequence ID" value="KGM95856.1"/>
    <property type="molecule type" value="Genomic_DNA"/>
</dbReference>
<dbReference type="SUPFAM" id="SSF52540">
    <property type="entry name" value="P-loop containing nucleoside triphosphate hydrolases"/>
    <property type="match status" value="1"/>
</dbReference>
<accession>A0A0A0I6C1</accession>
<evidence type="ECO:0000256" key="6">
    <source>
        <dbReference type="ARBA" id="ARBA00022842"/>
    </source>
</evidence>
<keyword evidence="7 10" id="KW-0342">GTP-binding</keyword>
<dbReference type="CDD" id="cd01876">
    <property type="entry name" value="YihA_EngB"/>
    <property type="match status" value="1"/>
</dbReference>
<feature type="domain" description="EngB-type G" evidence="11">
    <location>
        <begin position="22"/>
        <end position="195"/>
    </location>
</feature>
<comment type="caution">
    <text evidence="12">The sequence shown here is derived from an EMBL/GenBank/DDBJ whole genome shotgun (WGS) entry which is preliminary data.</text>
</comment>
<evidence type="ECO:0000256" key="3">
    <source>
        <dbReference type="ARBA" id="ARBA00022618"/>
    </source>
</evidence>
<comment type="similarity">
    <text evidence="2 10">Belongs to the TRAFAC class TrmE-Era-EngA-EngB-Septin-like GTPase superfamily. EngB GTPase family.</text>
</comment>
<dbReference type="OrthoDB" id="9804921at2"/>
<dbReference type="HAMAP" id="MF_00321">
    <property type="entry name" value="GTPase_EngB"/>
    <property type="match status" value="1"/>
</dbReference>
<dbReference type="InterPro" id="IPR019987">
    <property type="entry name" value="GTP-bd_ribosome_bio_YsxC"/>
</dbReference>
<dbReference type="Proteomes" id="UP000030012">
    <property type="component" value="Unassembled WGS sequence"/>
</dbReference>
<keyword evidence="8 10" id="KW-0717">Septation</keyword>
<evidence type="ECO:0000256" key="2">
    <source>
        <dbReference type="ARBA" id="ARBA00009638"/>
    </source>
</evidence>
<dbReference type="NCBIfam" id="TIGR03598">
    <property type="entry name" value="GTPase_YsxC"/>
    <property type="match status" value="1"/>
</dbReference>
<evidence type="ECO:0000256" key="10">
    <source>
        <dbReference type="HAMAP-Rule" id="MF_00321"/>
    </source>
</evidence>
<evidence type="ECO:0000313" key="12">
    <source>
        <dbReference type="EMBL" id="KGM95856.1"/>
    </source>
</evidence>
<organism evidence="12 13">
    <name type="scientific">Clostridium novyi A str. 4552</name>
    <dbReference type="NCBI Taxonomy" id="1444289"/>
    <lineage>
        <taxon>Bacteria</taxon>
        <taxon>Bacillati</taxon>
        <taxon>Bacillota</taxon>
        <taxon>Clostridia</taxon>
        <taxon>Eubacteriales</taxon>
        <taxon>Clostridiaceae</taxon>
        <taxon>Clostridium</taxon>
    </lineage>
</organism>
<evidence type="ECO:0000256" key="7">
    <source>
        <dbReference type="ARBA" id="ARBA00023134"/>
    </source>
</evidence>
<keyword evidence="6" id="KW-0460">Magnesium</keyword>
<sequence length="202" mass="23525">MIIKNSEFIISAVRPAQYPVDNRVEMAFVGRSNAGKSSLINVITNRRKLAKTSSTPGKTRQINFFLINNEFYFVDLPGYGFAKVSKSEQQKWGSMMEQYLINRPQLKKIVLLVDSRHKPSKEDVQMYEWIKYYGYETIIVATKSDKLRKNDFQKNKKIIKETLNIRDEDKFMFFSSLNKSGKEELLEILSEGILEEDTTEEV</sequence>
<evidence type="ECO:0000259" key="11">
    <source>
        <dbReference type="PROSITE" id="PS51706"/>
    </source>
</evidence>
<keyword evidence="4" id="KW-0479">Metal-binding</keyword>
<name>A0A0A0I6C1_CLONO</name>
<dbReference type="AlphaFoldDB" id="A0A0A0I6C1"/>
<dbReference type="InterPro" id="IPR030393">
    <property type="entry name" value="G_ENGB_dom"/>
</dbReference>
<evidence type="ECO:0000256" key="9">
    <source>
        <dbReference type="ARBA" id="ARBA00023306"/>
    </source>
</evidence>
<evidence type="ECO:0000313" key="13">
    <source>
        <dbReference type="Proteomes" id="UP000030012"/>
    </source>
</evidence>
<dbReference type="InterPro" id="IPR027417">
    <property type="entry name" value="P-loop_NTPase"/>
</dbReference>
<dbReference type="GO" id="GO:0005829">
    <property type="term" value="C:cytosol"/>
    <property type="evidence" value="ECO:0007669"/>
    <property type="project" value="TreeGrafter"/>
</dbReference>
<dbReference type="PANTHER" id="PTHR11649:SF13">
    <property type="entry name" value="ENGB-TYPE G DOMAIN-CONTAINING PROTEIN"/>
    <property type="match status" value="1"/>
</dbReference>
<comment type="function">
    <text evidence="10">Necessary for normal cell division and for the maintenance of normal septation.</text>
</comment>
<dbReference type="InterPro" id="IPR006073">
    <property type="entry name" value="GTP-bd"/>
</dbReference>
<evidence type="ECO:0000256" key="8">
    <source>
        <dbReference type="ARBA" id="ARBA00023210"/>
    </source>
</evidence>
<keyword evidence="9 10" id="KW-0131">Cell cycle</keyword>
<reference evidence="12 13" key="1">
    <citation type="submission" date="2014-01" db="EMBL/GenBank/DDBJ databases">
        <title>Plasmidome dynamics in the species complex Clostridium novyi sensu lato converts strains of independent lineages into distinctly different pathogens.</title>
        <authorList>
            <person name="Skarin H."/>
            <person name="Segerman B."/>
        </authorList>
    </citation>
    <scope>NUCLEOTIDE SEQUENCE [LARGE SCALE GENOMIC DNA]</scope>
    <source>
        <strain evidence="12 13">4552</strain>
    </source>
</reference>
<dbReference type="PROSITE" id="PS51706">
    <property type="entry name" value="G_ENGB"/>
    <property type="match status" value="1"/>
</dbReference>
<dbReference type="GO" id="GO:0000917">
    <property type="term" value="P:division septum assembly"/>
    <property type="evidence" value="ECO:0007669"/>
    <property type="project" value="UniProtKB-KW"/>
</dbReference>
<evidence type="ECO:0000256" key="4">
    <source>
        <dbReference type="ARBA" id="ARBA00022723"/>
    </source>
</evidence>
<dbReference type="RefSeq" id="WP_039255480.1">
    <property type="nucleotide sequence ID" value="NZ_JENJ01000031.1"/>
</dbReference>
<protein>
    <recommendedName>
        <fullName evidence="10">Probable GTP-binding protein EngB</fullName>
    </recommendedName>
</protein>
<keyword evidence="5 10" id="KW-0547">Nucleotide-binding</keyword>
<dbReference type="Pfam" id="PF01926">
    <property type="entry name" value="MMR_HSR1"/>
    <property type="match status" value="1"/>
</dbReference>
<dbReference type="FunFam" id="3.40.50.300:FF:000098">
    <property type="entry name" value="Probable GTP-binding protein EngB"/>
    <property type="match status" value="1"/>
</dbReference>
<dbReference type="GO" id="GO:0005525">
    <property type="term" value="F:GTP binding"/>
    <property type="evidence" value="ECO:0007669"/>
    <property type="project" value="UniProtKB-UniRule"/>
</dbReference>
<keyword evidence="3 10" id="KW-0132">Cell division</keyword>